<keyword evidence="1 2" id="KW-0238">DNA-binding</keyword>
<reference evidence="4 5" key="1">
    <citation type="submission" date="2024-04" db="EMBL/GenBank/DDBJ databases">
        <title>Human intestinal bacterial collection.</title>
        <authorList>
            <person name="Pauvert C."/>
            <person name="Hitch T.C.A."/>
            <person name="Clavel T."/>
        </authorList>
    </citation>
    <scope>NUCLEOTIDE SEQUENCE [LARGE SCALE GENOMIC DNA]</scope>
    <source>
        <strain evidence="4 5">CLA-AA-H249</strain>
    </source>
</reference>
<dbReference type="PRINTS" id="PR00455">
    <property type="entry name" value="HTHTETR"/>
</dbReference>
<dbReference type="RefSeq" id="WP_022374196.1">
    <property type="nucleotide sequence ID" value="NZ_JAOQJG010000010.1"/>
</dbReference>
<dbReference type="InterPro" id="IPR001647">
    <property type="entry name" value="HTH_TetR"/>
</dbReference>
<dbReference type="Gene3D" id="1.10.357.10">
    <property type="entry name" value="Tetracycline Repressor, domain 2"/>
    <property type="match status" value="1"/>
</dbReference>
<name>A0ABV1IXG8_9FIRM</name>
<dbReference type="PROSITE" id="PS01081">
    <property type="entry name" value="HTH_TETR_1"/>
    <property type="match status" value="1"/>
</dbReference>
<dbReference type="InterPro" id="IPR023772">
    <property type="entry name" value="DNA-bd_HTH_TetR-type_CS"/>
</dbReference>
<dbReference type="Pfam" id="PF00440">
    <property type="entry name" value="TetR_N"/>
    <property type="match status" value="1"/>
</dbReference>
<proteinExistence type="predicted"/>
<feature type="DNA-binding region" description="H-T-H motif" evidence="2">
    <location>
        <begin position="32"/>
        <end position="51"/>
    </location>
</feature>
<dbReference type="PANTHER" id="PTHR43479">
    <property type="entry name" value="ACREF/ENVCD OPERON REPRESSOR-RELATED"/>
    <property type="match status" value="1"/>
</dbReference>
<keyword evidence="5" id="KW-1185">Reference proteome</keyword>
<dbReference type="Proteomes" id="UP001482154">
    <property type="component" value="Unassembled WGS sequence"/>
</dbReference>
<evidence type="ECO:0000313" key="4">
    <source>
        <dbReference type="EMBL" id="MEQ2711923.1"/>
    </source>
</evidence>
<feature type="domain" description="HTH tetR-type" evidence="3">
    <location>
        <begin position="9"/>
        <end position="69"/>
    </location>
</feature>
<gene>
    <name evidence="4" type="ORF">AAAU51_12220</name>
</gene>
<dbReference type="InterPro" id="IPR050624">
    <property type="entry name" value="HTH-type_Tx_Regulator"/>
</dbReference>
<accession>A0ABV1IXG8</accession>
<organism evidence="4 5">
    <name type="scientific">Anaerostipes amylophilus</name>
    <dbReference type="NCBI Taxonomy" id="2981779"/>
    <lineage>
        <taxon>Bacteria</taxon>
        <taxon>Bacillati</taxon>
        <taxon>Bacillota</taxon>
        <taxon>Clostridia</taxon>
        <taxon>Lachnospirales</taxon>
        <taxon>Lachnospiraceae</taxon>
        <taxon>Anaerostipes</taxon>
    </lineage>
</organism>
<dbReference type="SUPFAM" id="SSF46689">
    <property type="entry name" value="Homeodomain-like"/>
    <property type="match status" value="1"/>
</dbReference>
<dbReference type="EMBL" id="JBBNIN010000023">
    <property type="protein sequence ID" value="MEQ2711923.1"/>
    <property type="molecule type" value="Genomic_DNA"/>
</dbReference>
<dbReference type="InterPro" id="IPR009057">
    <property type="entry name" value="Homeodomain-like_sf"/>
</dbReference>
<comment type="caution">
    <text evidence="4">The sequence shown here is derived from an EMBL/GenBank/DDBJ whole genome shotgun (WGS) entry which is preliminary data.</text>
</comment>
<sequence>MKKVELNKKKKQDALLNTAYHLFTEKGFQKTSISDIVNEAGVAKGTFYLYFKDKLDIRYKLIAKKSAEVFKHAYQELQKQSIDNFEDKLIFIVDQVIESLNDSPTLLKLISKHLSWGMFKNSLVEPIDDAQRNIYDIYMDLLKNSGYEFDHPEVMIYMIIEIVAGSCYNVILTKEPVPIDELKPYLYQSIRLIIKNHIIS</sequence>
<dbReference type="PROSITE" id="PS50977">
    <property type="entry name" value="HTH_TETR_2"/>
    <property type="match status" value="1"/>
</dbReference>
<evidence type="ECO:0000259" key="3">
    <source>
        <dbReference type="PROSITE" id="PS50977"/>
    </source>
</evidence>
<protein>
    <submittedName>
        <fullName evidence="4">TetR/AcrR family transcriptional regulator</fullName>
    </submittedName>
</protein>
<evidence type="ECO:0000256" key="1">
    <source>
        <dbReference type="ARBA" id="ARBA00023125"/>
    </source>
</evidence>
<evidence type="ECO:0000313" key="5">
    <source>
        <dbReference type="Proteomes" id="UP001482154"/>
    </source>
</evidence>
<dbReference type="PANTHER" id="PTHR43479:SF11">
    <property type="entry name" value="ACREF_ENVCD OPERON REPRESSOR-RELATED"/>
    <property type="match status" value="1"/>
</dbReference>
<evidence type="ECO:0000256" key="2">
    <source>
        <dbReference type="PROSITE-ProRule" id="PRU00335"/>
    </source>
</evidence>